<dbReference type="EC" id="2.3.1.210" evidence="4"/>
<evidence type="ECO:0000259" key="3">
    <source>
        <dbReference type="PROSITE" id="PS51186"/>
    </source>
</evidence>
<dbReference type="AlphaFoldDB" id="A0A645AJA5"/>
<dbReference type="PANTHER" id="PTHR43877:SF2">
    <property type="entry name" value="AMINOALKYLPHOSPHONATE N-ACETYLTRANSFERASE-RELATED"/>
    <property type="match status" value="1"/>
</dbReference>
<gene>
    <name evidence="4" type="primary">wecD_3</name>
    <name evidence="4" type="ORF">SDC9_100072</name>
</gene>
<organism evidence="4">
    <name type="scientific">bioreactor metagenome</name>
    <dbReference type="NCBI Taxonomy" id="1076179"/>
    <lineage>
        <taxon>unclassified sequences</taxon>
        <taxon>metagenomes</taxon>
        <taxon>ecological metagenomes</taxon>
    </lineage>
</organism>
<dbReference type="SUPFAM" id="SSF55729">
    <property type="entry name" value="Acyl-CoA N-acyltransferases (Nat)"/>
    <property type="match status" value="2"/>
</dbReference>
<dbReference type="InterPro" id="IPR016181">
    <property type="entry name" value="Acyl_CoA_acyltransferase"/>
</dbReference>
<comment type="caution">
    <text evidence="4">The sequence shown here is derived from an EMBL/GenBank/DDBJ whole genome shotgun (WGS) entry which is preliminary data.</text>
</comment>
<evidence type="ECO:0000256" key="2">
    <source>
        <dbReference type="ARBA" id="ARBA00023315"/>
    </source>
</evidence>
<dbReference type="InterPro" id="IPR050832">
    <property type="entry name" value="Bact_Acetyltransf"/>
</dbReference>
<dbReference type="GO" id="GO:0016747">
    <property type="term" value="F:acyltransferase activity, transferring groups other than amino-acyl groups"/>
    <property type="evidence" value="ECO:0007669"/>
    <property type="project" value="InterPro"/>
</dbReference>
<sequence length="315" mass="35592">MPEKLELCPYRQAYLDAIVAGWNTCLVHDALTRQRFVNEILLDENFDPALAPMALVDGELAGFCLAIRRKYPYLTRGLEETRGWISAFFVLPQYRRKGVGTALLQKAEALLAQRGTEEITLCAYSPNYFTPGVDVTYPGGTAFFDAQGYTRGTEAVSMQRDLFTYTIPVQTQQKIDEFRQQGITFAPFTMPYMEDLLGFTAREFDAGWVRNILLALRAGQAEDTILLALGAGGKVIGYCMRKIDGNDARFGPIGVAEALRGAGLGGVLIDLQMMEMKKRGIYSFYFLWTHGDAIRFYQRHGLNIYRTYQLYRKKI</sequence>
<reference evidence="4" key="1">
    <citation type="submission" date="2019-08" db="EMBL/GenBank/DDBJ databases">
        <authorList>
            <person name="Kucharzyk K."/>
            <person name="Murdoch R.W."/>
            <person name="Higgins S."/>
            <person name="Loffler F."/>
        </authorList>
    </citation>
    <scope>NUCLEOTIDE SEQUENCE</scope>
</reference>
<feature type="domain" description="N-acetyltransferase" evidence="3">
    <location>
        <begin position="5"/>
        <end position="170"/>
    </location>
</feature>
<dbReference type="EMBL" id="VSSQ01014276">
    <property type="protein sequence ID" value="MPM53305.1"/>
    <property type="molecule type" value="Genomic_DNA"/>
</dbReference>
<dbReference type="InterPro" id="IPR000182">
    <property type="entry name" value="GNAT_dom"/>
</dbReference>
<feature type="domain" description="N-acetyltransferase" evidence="3">
    <location>
        <begin position="183"/>
        <end position="315"/>
    </location>
</feature>
<accession>A0A645AJA5</accession>
<protein>
    <submittedName>
        <fullName evidence="4">dTDP-fucosamine acetyltransferase</fullName>
        <ecNumber evidence="4">2.3.1.210</ecNumber>
    </submittedName>
</protein>
<evidence type="ECO:0000256" key="1">
    <source>
        <dbReference type="ARBA" id="ARBA00022679"/>
    </source>
</evidence>
<dbReference type="Gene3D" id="3.40.630.30">
    <property type="match status" value="2"/>
</dbReference>
<dbReference type="PANTHER" id="PTHR43877">
    <property type="entry name" value="AMINOALKYLPHOSPHONATE N-ACETYLTRANSFERASE-RELATED-RELATED"/>
    <property type="match status" value="1"/>
</dbReference>
<dbReference type="Pfam" id="PF00583">
    <property type="entry name" value="Acetyltransf_1"/>
    <property type="match status" value="2"/>
</dbReference>
<dbReference type="CDD" id="cd04301">
    <property type="entry name" value="NAT_SF"/>
    <property type="match status" value="2"/>
</dbReference>
<keyword evidence="1 4" id="KW-0808">Transferase</keyword>
<keyword evidence="2 4" id="KW-0012">Acyltransferase</keyword>
<proteinExistence type="predicted"/>
<name>A0A645AJA5_9ZZZZ</name>
<dbReference type="PROSITE" id="PS51186">
    <property type="entry name" value="GNAT"/>
    <property type="match status" value="2"/>
</dbReference>
<evidence type="ECO:0000313" key="4">
    <source>
        <dbReference type="EMBL" id="MPM53305.1"/>
    </source>
</evidence>